<feature type="transmembrane region" description="Helical" evidence="1">
    <location>
        <begin position="36"/>
        <end position="62"/>
    </location>
</feature>
<gene>
    <name evidence="2" type="ORF">PRI8871_01942</name>
</gene>
<name>A0A2R8AVT4_9RHOB</name>
<sequence>MNIYLRIFLYIVLTVLALVGLFAGGCALLFMTDGYFYGNGVLAIFFIGFGVLAFAIWGFVWVRCR</sequence>
<protein>
    <submittedName>
        <fullName evidence="2">Uncharacterized protein</fullName>
    </submittedName>
</protein>
<proteinExistence type="predicted"/>
<keyword evidence="3" id="KW-1185">Reference proteome</keyword>
<feature type="transmembrane region" description="Helical" evidence="1">
    <location>
        <begin position="7"/>
        <end position="30"/>
    </location>
</feature>
<evidence type="ECO:0000256" key="1">
    <source>
        <dbReference type="SAM" id="Phobius"/>
    </source>
</evidence>
<dbReference type="EMBL" id="OMOJ01000003">
    <property type="protein sequence ID" value="SPF80138.1"/>
    <property type="molecule type" value="Genomic_DNA"/>
</dbReference>
<reference evidence="3" key="1">
    <citation type="submission" date="2018-03" db="EMBL/GenBank/DDBJ databases">
        <authorList>
            <person name="Rodrigo-Torres L."/>
            <person name="Arahal R. D."/>
            <person name="Lucena T."/>
        </authorList>
    </citation>
    <scope>NUCLEOTIDE SEQUENCE [LARGE SCALE GENOMIC DNA]</scope>
    <source>
        <strain evidence="3">CECT 8871</strain>
    </source>
</reference>
<evidence type="ECO:0000313" key="2">
    <source>
        <dbReference type="EMBL" id="SPF80138.1"/>
    </source>
</evidence>
<organism evidence="2 3">
    <name type="scientific">Pseudoprimorskyibacter insulae</name>
    <dbReference type="NCBI Taxonomy" id="1695997"/>
    <lineage>
        <taxon>Bacteria</taxon>
        <taxon>Pseudomonadati</taxon>
        <taxon>Pseudomonadota</taxon>
        <taxon>Alphaproteobacteria</taxon>
        <taxon>Rhodobacterales</taxon>
        <taxon>Paracoccaceae</taxon>
        <taxon>Pseudoprimorskyibacter</taxon>
    </lineage>
</organism>
<evidence type="ECO:0000313" key="3">
    <source>
        <dbReference type="Proteomes" id="UP000244904"/>
    </source>
</evidence>
<dbReference type="Proteomes" id="UP000244904">
    <property type="component" value="Unassembled WGS sequence"/>
</dbReference>
<dbReference type="PROSITE" id="PS51257">
    <property type="entry name" value="PROKAR_LIPOPROTEIN"/>
    <property type="match status" value="1"/>
</dbReference>
<keyword evidence="1" id="KW-1133">Transmembrane helix</keyword>
<dbReference type="RefSeq" id="WP_108886014.1">
    <property type="nucleotide sequence ID" value="NZ_OMOJ01000003.1"/>
</dbReference>
<dbReference type="AlphaFoldDB" id="A0A2R8AVT4"/>
<keyword evidence="1" id="KW-0472">Membrane</keyword>
<keyword evidence="1" id="KW-0812">Transmembrane</keyword>
<accession>A0A2R8AVT4</accession>